<reference evidence="2" key="1">
    <citation type="submission" date="2021-02" db="EMBL/GenBank/DDBJ databases">
        <title>Genome-Resolved Metagenomics of a Microbial Community Performing Photosynthetic Biological Nutrient Removal.</title>
        <authorList>
            <person name="Mcdaniel E.A."/>
        </authorList>
    </citation>
    <scope>NUCLEOTIDE SEQUENCE</scope>
    <source>
        <strain evidence="2">UWPOB_OBS1</strain>
    </source>
</reference>
<evidence type="ECO:0000259" key="1">
    <source>
        <dbReference type="Pfam" id="PF13610"/>
    </source>
</evidence>
<dbReference type="Pfam" id="PF13610">
    <property type="entry name" value="DDE_Tnp_IS240"/>
    <property type="match status" value="1"/>
</dbReference>
<dbReference type="InterPro" id="IPR032874">
    <property type="entry name" value="DDE_dom"/>
</dbReference>
<name>A0A8J7TMG7_9BACT</name>
<evidence type="ECO:0000313" key="3">
    <source>
        <dbReference type="Proteomes" id="UP000664277"/>
    </source>
</evidence>
<dbReference type="EMBL" id="JAFLCK010000032">
    <property type="protein sequence ID" value="MBN8662155.1"/>
    <property type="molecule type" value="Genomic_DNA"/>
</dbReference>
<evidence type="ECO:0000313" key="2">
    <source>
        <dbReference type="EMBL" id="MBN8662155.1"/>
    </source>
</evidence>
<dbReference type="AlphaFoldDB" id="A0A8J7TMG7"/>
<dbReference type="Proteomes" id="UP000664277">
    <property type="component" value="Unassembled WGS sequence"/>
</dbReference>
<organism evidence="2 3">
    <name type="scientific">Candidatus Obscuribacter phosphatis</name>
    <dbReference type="NCBI Taxonomy" id="1906157"/>
    <lineage>
        <taxon>Bacteria</taxon>
        <taxon>Bacillati</taxon>
        <taxon>Candidatus Melainabacteria</taxon>
        <taxon>Candidatus Obscuribacterales</taxon>
        <taxon>Candidatus Obscuribacteraceae</taxon>
        <taxon>Candidatus Obscuribacter</taxon>
    </lineage>
</organism>
<sequence>MDFYLSHTRSMEQARRFLGKAMKKQKSWDLPNTINTDKNAVYGAALESMRKSGKCEADIDVNNVPISASDPSGLQNVVDYHGHQTLMGTELFENVTGAPHIKNVFGAGCVAVAGFYLGINPGSLPESPHSGLPSGSTHCWWG</sequence>
<feature type="domain" description="DDE" evidence="1">
    <location>
        <begin position="1"/>
        <end position="60"/>
    </location>
</feature>
<accession>A0A8J7TMG7</accession>
<proteinExistence type="predicted"/>
<gene>
    <name evidence="2" type="ORF">J0M35_17435</name>
</gene>
<comment type="caution">
    <text evidence="2">The sequence shown here is derived from an EMBL/GenBank/DDBJ whole genome shotgun (WGS) entry which is preliminary data.</text>
</comment>
<protein>
    <submittedName>
        <fullName evidence="2">DDE-type integrase/transposase/recombinase</fullName>
    </submittedName>
</protein>